<dbReference type="AlphaFoldDB" id="A0A402AQE3"/>
<name>A0A402AQE3_9CHLR</name>
<protein>
    <recommendedName>
        <fullName evidence="1">TipAS antibiotic-recognition domain-containing protein</fullName>
    </recommendedName>
</protein>
<accession>A0A402AQE3</accession>
<dbReference type="OrthoDB" id="9860902at2"/>
<keyword evidence="3" id="KW-1185">Reference proteome</keyword>
<dbReference type="Pfam" id="PF07739">
    <property type="entry name" value="TipAS"/>
    <property type="match status" value="1"/>
</dbReference>
<evidence type="ECO:0000313" key="2">
    <source>
        <dbReference type="EMBL" id="GCE21312.1"/>
    </source>
</evidence>
<gene>
    <name evidence="2" type="ORF">KDK_51120</name>
</gene>
<sequence>MSEPLEEYNPTQYYTQEQLDYLSNRQSQLGYERVTQILEEWEQLRTQLRADLEQGLAPSDERVRPLATKLVALKAELVGDPAEFREDFAVIQEKSLQDLLAIDPAEGKLLAYTNQAMEAASK</sequence>
<dbReference type="Proteomes" id="UP000287188">
    <property type="component" value="Unassembled WGS sequence"/>
</dbReference>
<feature type="domain" description="TipAS antibiotic-recognition" evidence="1">
    <location>
        <begin position="13"/>
        <end position="76"/>
    </location>
</feature>
<dbReference type="EMBL" id="BIFS01000001">
    <property type="protein sequence ID" value="GCE21312.1"/>
    <property type="molecule type" value="Genomic_DNA"/>
</dbReference>
<evidence type="ECO:0000259" key="1">
    <source>
        <dbReference type="Pfam" id="PF07739"/>
    </source>
</evidence>
<comment type="caution">
    <text evidence="2">The sequence shown here is derived from an EMBL/GenBank/DDBJ whole genome shotgun (WGS) entry which is preliminary data.</text>
</comment>
<dbReference type="InterPro" id="IPR012925">
    <property type="entry name" value="TipAS_dom"/>
</dbReference>
<organism evidence="2 3">
    <name type="scientific">Dictyobacter kobayashii</name>
    <dbReference type="NCBI Taxonomy" id="2014872"/>
    <lineage>
        <taxon>Bacteria</taxon>
        <taxon>Bacillati</taxon>
        <taxon>Chloroflexota</taxon>
        <taxon>Ktedonobacteria</taxon>
        <taxon>Ktedonobacterales</taxon>
        <taxon>Dictyobacteraceae</taxon>
        <taxon>Dictyobacter</taxon>
    </lineage>
</organism>
<dbReference type="RefSeq" id="WP_126552900.1">
    <property type="nucleotide sequence ID" value="NZ_BIFS01000001.1"/>
</dbReference>
<evidence type="ECO:0000313" key="3">
    <source>
        <dbReference type="Proteomes" id="UP000287188"/>
    </source>
</evidence>
<reference evidence="3" key="1">
    <citation type="submission" date="2018-12" db="EMBL/GenBank/DDBJ databases">
        <title>Tengunoibacter tsumagoiensis gen. nov., sp. nov., Dictyobacter kobayashii sp. nov., D. alpinus sp. nov., and D. joshuensis sp. nov. and description of Dictyobacteraceae fam. nov. within the order Ktedonobacterales isolated from Tengu-no-mugimeshi.</title>
        <authorList>
            <person name="Wang C.M."/>
            <person name="Zheng Y."/>
            <person name="Sakai Y."/>
            <person name="Toyoda A."/>
            <person name="Minakuchi Y."/>
            <person name="Abe K."/>
            <person name="Yokota A."/>
            <person name="Yabe S."/>
        </authorList>
    </citation>
    <scope>NUCLEOTIDE SEQUENCE [LARGE SCALE GENOMIC DNA]</scope>
    <source>
        <strain evidence="3">Uno11</strain>
    </source>
</reference>
<proteinExistence type="predicted"/>